<evidence type="ECO:0000313" key="4">
    <source>
        <dbReference type="EMBL" id="KFB49433.1"/>
    </source>
</evidence>
<keyword evidence="6" id="KW-1185">Reference proteome</keyword>
<feature type="chain" id="PRO_5001784750" evidence="2">
    <location>
        <begin position="21"/>
        <end position="408"/>
    </location>
</feature>
<dbReference type="InterPro" id="IPR036508">
    <property type="entry name" value="Chitin-bd_dom_sf"/>
</dbReference>
<evidence type="ECO:0000313" key="5">
    <source>
        <dbReference type="EnsemblMetazoa" id="ASIC017537-PA"/>
    </source>
</evidence>
<dbReference type="STRING" id="74873.A0A084WGT9"/>
<name>A0A084WGT9_ANOSI</name>
<dbReference type="EMBL" id="KE525345">
    <property type="protein sequence ID" value="KFB49433.1"/>
    <property type="molecule type" value="Genomic_DNA"/>
</dbReference>
<dbReference type="GO" id="GO:0005576">
    <property type="term" value="C:extracellular region"/>
    <property type="evidence" value="ECO:0007669"/>
    <property type="project" value="InterPro"/>
</dbReference>
<feature type="compositionally biased region" description="Low complexity" evidence="1">
    <location>
        <begin position="118"/>
        <end position="144"/>
    </location>
</feature>
<feature type="signal peptide" evidence="2">
    <location>
        <begin position="1"/>
        <end position="20"/>
    </location>
</feature>
<dbReference type="SUPFAM" id="SSF57625">
    <property type="entry name" value="Invertebrate chitin-binding proteins"/>
    <property type="match status" value="2"/>
</dbReference>
<dbReference type="PROSITE" id="PS50940">
    <property type="entry name" value="CHIT_BIND_II"/>
    <property type="match status" value="2"/>
</dbReference>
<evidence type="ECO:0000313" key="6">
    <source>
        <dbReference type="Proteomes" id="UP000030765"/>
    </source>
</evidence>
<gene>
    <name evidence="4" type="ORF">ZHAS_00017537</name>
</gene>
<keyword evidence="2" id="KW-0732">Signal</keyword>
<protein>
    <submittedName>
        <fullName evidence="4">AGAP011616-PA-like protein</fullName>
    </submittedName>
</protein>
<feature type="region of interest" description="Disordered" evidence="1">
    <location>
        <begin position="26"/>
        <end position="226"/>
    </location>
</feature>
<evidence type="ECO:0000256" key="1">
    <source>
        <dbReference type="SAM" id="MobiDB-lite"/>
    </source>
</evidence>
<dbReference type="OrthoDB" id="6020543at2759"/>
<dbReference type="AlphaFoldDB" id="A0A084WGT9"/>
<dbReference type="SMART" id="SM00494">
    <property type="entry name" value="ChtBD2"/>
    <property type="match status" value="2"/>
</dbReference>
<dbReference type="VEuPathDB" id="VectorBase:ASIC017537"/>
<dbReference type="GO" id="GO:0008061">
    <property type="term" value="F:chitin binding"/>
    <property type="evidence" value="ECO:0007669"/>
    <property type="project" value="InterPro"/>
</dbReference>
<feature type="domain" description="Chitin-binding type-2" evidence="3">
    <location>
        <begin position="352"/>
        <end position="406"/>
    </location>
</feature>
<feature type="domain" description="Chitin-binding type-2" evidence="3">
    <location>
        <begin position="227"/>
        <end position="281"/>
    </location>
</feature>
<organism evidence="4">
    <name type="scientific">Anopheles sinensis</name>
    <name type="common">Mosquito</name>
    <dbReference type="NCBI Taxonomy" id="74873"/>
    <lineage>
        <taxon>Eukaryota</taxon>
        <taxon>Metazoa</taxon>
        <taxon>Ecdysozoa</taxon>
        <taxon>Arthropoda</taxon>
        <taxon>Hexapoda</taxon>
        <taxon>Insecta</taxon>
        <taxon>Pterygota</taxon>
        <taxon>Neoptera</taxon>
        <taxon>Endopterygota</taxon>
        <taxon>Diptera</taxon>
        <taxon>Nematocera</taxon>
        <taxon>Culicoidea</taxon>
        <taxon>Culicidae</taxon>
        <taxon>Anophelinae</taxon>
        <taxon>Anopheles</taxon>
    </lineage>
</organism>
<dbReference type="VEuPathDB" id="VectorBase:ASIS005537"/>
<dbReference type="EMBL" id="ATLV01023716">
    <property type="status" value="NOT_ANNOTATED_CDS"/>
    <property type="molecule type" value="Genomic_DNA"/>
</dbReference>
<dbReference type="InterPro" id="IPR002557">
    <property type="entry name" value="Chitin-bd_dom"/>
</dbReference>
<dbReference type="Gene3D" id="2.170.140.10">
    <property type="entry name" value="Chitin binding domain"/>
    <property type="match status" value="1"/>
</dbReference>
<accession>A0A084WGT9</accession>
<sequence>MSFLVFVFGISLAILSQTLAQTTAGWEPSETESTWLPVSTSETAQPQETADPLWATKLSPETEDPFLTDPWTTTLSPETEEPSTTQRPAVTEESFLKTTVTPETEDHSTTRPPEVTEEPLQTTTVTPETEEPWPTTVPPETQEPSMTQPPAVTEEPWWTTTPPPETEDPWPTTVLPETEKPSTTQPPAVTEEPLWTTTPPPETEEPSTTQPPALTQEPSEMSTASSSLNCDGISLGIVSHPSQCNKFVLCRNNYGWEVECPDGEIFSWKTLSCGTENSCSEYFEGHGNYNSLESEACKRQAQTYADHPYEFSKYVDCAKLTILSCPRNRIFRWKYQRCLPGSLTTNQLQSVSANCKFWGKKPHPYLCEQYFQCRVWASSLKSCPNGSIFHSPSNRCRQGNFQTCQYAY</sequence>
<feature type="compositionally biased region" description="Polar residues" evidence="1">
    <location>
        <begin position="31"/>
        <end position="48"/>
    </location>
</feature>
<dbReference type="EnsemblMetazoa" id="ASIC017537-RA">
    <property type="protein sequence ID" value="ASIC017537-PA"/>
    <property type="gene ID" value="ASIC017537"/>
</dbReference>
<reference evidence="4 6" key="1">
    <citation type="journal article" date="2014" name="BMC Genomics">
        <title>Genome sequence of Anopheles sinensis provides insight into genetics basis of mosquito competence for malaria parasites.</title>
        <authorList>
            <person name="Zhou D."/>
            <person name="Zhang D."/>
            <person name="Ding G."/>
            <person name="Shi L."/>
            <person name="Hou Q."/>
            <person name="Ye Y."/>
            <person name="Xu Y."/>
            <person name="Zhou H."/>
            <person name="Xiong C."/>
            <person name="Li S."/>
            <person name="Yu J."/>
            <person name="Hong S."/>
            <person name="Yu X."/>
            <person name="Zou P."/>
            <person name="Chen C."/>
            <person name="Chang X."/>
            <person name="Wang W."/>
            <person name="Lv Y."/>
            <person name="Sun Y."/>
            <person name="Ma L."/>
            <person name="Shen B."/>
            <person name="Zhu C."/>
        </authorList>
    </citation>
    <scope>NUCLEOTIDE SEQUENCE [LARGE SCALE GENOMIC DNA]</scope>
</reference>
<proteinExistence type="predicted"/>
<evidence type="ECO:0000259" key="3">
    <source>
        <dbReference type="PROSITE" id="PS50940"/>
    </source>
</evidence>
<reference evidence="5" key="2">
    <citation type="submission" date="2020-05" db="UniProtKB">
        <authorList>
            <consortium name="EnsemblMetazoa"/>
        </authorList>
    </citation>
    <scope>IDENTIFICATION</scope>
</reference>
<evidence type="ECO:0000256" key="2">
    <source>
        <dbReference type="SAM" id="SignalP"/>
    </source>
</evidence>
<feature type="compositionally biased region" description="Polar residues" evidence="1">
    <location>
        <begin position="216"/>
        <end position="226"/>
    </location>
</feature>
<feature type="compositionally biased region" description="Low complexity" evidence="1">
    <location>
        <begin position="72"/>
        <end position="85"/>
    </location>
</feature>
<dbReference type="Proteomes" id="UP000030765">
    <property type="component" value="Unassembled WGS sequence"/>
</dbReference>
<dbReference type="Pfam" id="PF01607">
    <property type="entry name" value="CBM_14"/>
    <property type="match status" value="1"/>
</dbReference>